<feature type="transmembrane region" description="Helical" evidence="7">
    <location>
        <begin position="99"/>
        <end position="124"/>
    </location>
</feature>
<dbReference type="PANTHER" id="PTHR30043">
    <property type="entry name" value="PHOSPHONATES TRANSPORT SYSTEM PERMEASE PROTEIN"/>
    <property type="match status" value="1"/>
</dbReference>
<feature type="domain" description="ABC transmembrane type-1" evidence="8">
    <location>
        <begin position="101"/>
        <end position="284"/>
    </location>
</feature>
<evidence type="ECO:0000256" key="1">
    <source>
        <dbReference type="ARBA" id="ARBA00004651"/>
    </source>
</evidence>
<dbReference type="SUPFAM" id="SSF161098">
    <property type="entry name" value="MetI-like"/>
    <property type="match status" value="1"/>
</dbReference>
<keyword evidence="10" id="KW-1185">Reference proteome</keyword>
<comment type="caution">
    <text evidence="9">The sequence shown here is derived from an EMBL/GenBank/DDBJ whole genome shotgun (WGS) entry which is preliminary data.</text>
</comment>
<feature type="transmembrane region" description="Helical" evidence="7">
    <location>
        <begin position="30"/>
        <end position="52"/>
    </location>
</feature>
<keyword evidence="2 7" id="KW-0813">Transport</keyword>
<evidence type="ECO:0000313" key="9">
    <source>
        <dbReference type="EMBL" id="MBC9208689.1"/>
    </source>
</evidence>
<keyword evidence="4 7" id="KW-0812">Transmembrane</keyword>
<dbReference type="PANTHER" id="PTHR30043:SF1">
    <property type="entry name" value="ABC TRANSPORT SYSTEM PERMEASE PROTEIN P69"/>
    <property type="match status" value="1"/>
</dbReference>
<keyword evidence="3" id="KW-1003">Cell membrane</keyword>
<dbReference type="PROSITE" id="PS50928">
    <property type="entry name" value="ABC_TM1"/>
    <property type="match status" value="1"/>
</dbReference>
<comment type="subcellular location">
    <subcellularLocation>
        <location evidence="1 7">Cell membrane</location>
        <topology evidence="1 7">Multi-pass membrane protein</topology>
    </subcellularLocation>
</comment>
<keyword evidence="5 7" id="KW-1133">Transmembrane helix</keyword>
<sequence>MSLAVTAHPAALRGEAAFQAQRRQRRLSSLLALAVLAVCLLLAARISEFYPASLAAGLPRVGEYFYKLLPSLQWHALLSGAGTEGSIAFWFYRLDDWAWLLLQTSQMAALATLAGAVVALLLAFPAARNVAPARWINIATRRGLEAARTVPEIVYALIFVWAFGVGPLAGILAIFIHTAGALGKLFSEVIENADLKPWEGLRASGANWAQACRYAILPQVMPNLISYALLRFEINVRGASVIGFVGAGGIGQELNLVISSNYYEEISAIIVLIVLAVVLIDMVSERLRHRVIGSAAEGH</sequence>
<dbReference type="Proteomes" id="UP000626026">
    <property type="component" value="Unassembled WGS sequence"/>
</dbReference>
<dbReference type="InterPro" id="IPR035906">
    <property type="entry name" value="MetI-like_sf"/>
</dbReference>
<feature type="transmembrane region" description="Helical" evidence="7">
    <location>
        <begin position="266"/>
        <end position="284"/>
    </location>
</feature>
<dbReference type="EMBL" id="JACTVA010000037">
    <property type="protein sequence ID" value="MBC9208689.1"/>
    <property type="molecule type" value="Genomic_DNA"/>
</dbReference>
<dbReference type="Pfam" id="PF00528">
    <property type="entry name" value="BPD_transp_1"/>
    <property type="match status" value="1"/>
</dbReference>
<dbReference type="InterPro" id="IPR005769">
    <property type="entry name" value="PhnE/PtxC"/>
</dbReference>
<dbReference type="CDD" id="cd06261">
    <property type="entry name" value="TM_PBP2"/>
    <property type="match status" value="1"/>
</dbReference>
<evidence type="ECO:0000256" key="2">
    <source>
        <dbReference type="ARBA" id="ARBA00022448"/>
    </source>
</evidence>
<evidence type="ECO:0000256" key="5">
    <source>
        <dbReference type="ARBA" id="ARBA00022989"/>
    </source>
</evidence>
<proteinExistence type="inferred from homology"/>
<evidence type="ECO:0000313" key="10">
    <source>
        <dbReference type="Proteomes" id="UP000626026"/>
    </source>
</evidence>
<reference evidence="9 10" key="1">
    <citation type="journal article" date="2013" name="Int. J. Syst. Evol. Microbiol.">
        <title>Roseomonas aerophila sp. nov., isolated from air.</title>
        <authorList>
            <person name="Kim S.J."/>
            <person name="Weon H.Y."/>
            <person name="Ahn J.H."/>
            <person name="Hong S.B."/>
            <person name="Seok S.J."/>
            <person name="Whang K.S."/>
            <person name="Kwon S.W."/>
        </authorList>
    </citation>
    <scope>NUCLEOTIDE SEQUENCE [LARGE SCALE GENOMIC DNA]</scope>
    <source>
        <strain evidence="9 10">NBRC 108923</strain>
    </source>
</reference>
<dbReference type="Gene3D" id="1.10.3720.10">
    <property type="entry name" value="MetI-like"/>
    <property type="match status" value="1"/>
</dbReference>
<dbReference type="RefSeq" id="WP_187785841.1">
    <property type="nucleotide sequence ID" value="NZ_JACTVA010000037.1"/>
</dbReference>
<evidence type="ECO:0000256" key="4">
    <source>
        <dbReference type="ARBA" id="ARBA00022692"/>
    </source>
</evidence>
<gene>
    <name evidence="9" type="primary">phnE</name>
    <name evidence="9" type="ORF">IBL26_17700</name>
</gene>
<dbReference type="InterPro" id="IPR000515">
    <property type="entry name" value="MetI-like"/>
</dbReference>
<protein>
    <submittedName>
        <fullName evidence="9">Phosphonate ABC transporter, permease protein PhnE</fullName>
    </submittedName>
</protein>
<evidence type="ECO:0000259" key="8">
    <source>
        <dbReference type="PROSITE" id="PS50928"/>
    </source>
</evidence>
<name>A0ABR7RQX9_9PROT</name>
<comment type="similarity">
    <text evidence="7">Belongs to the binding-protein-dependent transport system permease family.</text>
</comment>
<keyword evidence="6 7" id="KW-0472">Membrane</keyword>
<organism evidence="9 10">
    <name type="scientific">Teichococcus aerophilus</name>
    <dbReference type="NCBI Taxonomy" id="1224513"/>
    <lineage>
        <taxon>Bacteria</taxon>
        <taxon>Pseudomonadati</taxon>
        <taxon>Pseudomonadota</taxon>
        <taxon>Alphaproteobacteria</taxon>
        <taxon>Acetobacterales</taxon>
        <taxon>Roseomonadaceae</taxon>
        <taxon>Roseomonas</taxon>
    </lineage>
</organism>
<dbReference type="NCBIfam" id="TIGR01097">
    <property type="entry name" value="PhnE"/>
    <property type="match status" value="1"/>
</dbReference>
<accession>A0ABR7RQX9</accession>
<evidence type="ECO:0000256" key="3">
    <source>
        <dbReference type="ARBA" id="ARBA00022475"/>
    </source>
</evidence>
<feature type="transmembrane region" description="Helical" evidence="7">
    <location>
        <begin position="153"/>
        <end position="176"/>
    </location>
</feature>
<evidence type="ECO:0000256" key="7">
    <source>
        <dbReference type="RuleBase" id="RU363032"/>
    </source>
</evidence>
<evidence type="ECO:0000256" key="6">
    <source>
        <dbReference type="ARBA" id="ARBA00023136"/>
    </source>
</evidence>